<dbReference type="SUPFAM" id="SSF53474">
    <property type="entry name" value="alpha/beta-Hydrolases"/>
    <property type="match status" value="1"/>
</dbReference>
<keyword evidence="2" id="KW-0719">Serine esterase</keyword>
<keyword evidence="11" id="KW-1185">Reference proteome</keyword>
<evidence type="ECO:0000313" key="10">
    <source>
        <dbReference type="EMBL" id="KAF2453702.1"/>
    </source>
</evidence>
<organism evidence="10 11">
    <name type="scientific">Lineolata rhizophorae</name>
    <dbReference type="NCBI Taxonomy" id="578093"/>
    <lineage>
        <taxon>Eukaryota</taxon>
        <taxon>Fungi</taxon>
        <taxon>Dikarya</taxon>
        <taxon>Ascomycota</taxon>
        <taxon>Pezizomycotina</taxon>
        <taxon>Dothideomycetes</taxon>
        <taxon>Dothideomycetes incertae sedis</taxon>
        <taxon>Lineolatales</taxon>
        <taxon>Lineolataceae</taxon>
        <taxon>Lineolata</taxon>
    </lineage>
</organism>
<dbReference type="EC" id="3.1.1.117" evidence="7"/>
<keyword evidence="4" id="KW-0378">Hydrolase</keyword>
<dbReference type="InterPro" id="IPR054579">
    <property type="entry name" value="GCE-like_dom"/>
</dbReference>
<reference evidence="10" key="1">
    <citation type="journal article" date="2020" name="Stud. Mycol.">
        <title>101 Dothideomycetes genomes: a test case for predicting lifestyles and emergence of pathogens.</title>
        <authorList>
            <person name="Haridas S."/>
            <person name="Albert R."/>
            <person name="Binder M."/>
            <person name="Bloem J."/>
            <person name="Labutti K."/>
            <person name="Salamov A."/>
            <person name="Andreopoulos B."/>
            <person name="Baker S."/>
            <person name="Barry K."/>
            <person name="Bills G."/>
            <person name="Bluhm B."/>
            <person name="Cannon C."/>
            <person name="Castanera R."/>
            <person name="Culley D."/>
            <person name="Daum C."/>
            <person name="Ezra D."/>
            <person name="Gonzalez J."/>
            <person name="Henrissat B."/>
            <person name="Kuo A."/>
            <person name="Liang C."/>
            <person name="Lipzen A."/>
            <person name="Lutzoni F."/>
            <person name="Magnuson J."/>
            <person name="Mondo S."/>
            <person name="Nolan M."/>
            <person name="Ohm R."/>
            <person name="Pangilinan J."/>
            <person name="Park H.-J."/>
            <person name="Ramirez L."/>
            <person name="Alfaro M."/>
            <person name="Sun H."/>
            <person name="Tritt A."/>
            <person name="Yoshinaga Y."/>
            <person name="Zwiers L.-H."/>
            <person name="Turgeon B."/>
            <person name="Goodwin S."/>
            <person name="Spatafora J."/>
            <person name="Crous P."/>
            <person name="Grigoriev I."/>
        </authorList>
    </citation>
    <scope>NUCLEOTIDE SEQUENCE</scope>
    <source>
        <strain evidence="10">ATCC 16933</strain>
    </source>
</reference>
<evidence type="ECO:0000256" key="7">
    <source>
        <dbReference type="ARBA" id="ARBA00026105"/>
    </source>
</evidence>
<name>A0A6A6NQL2_9PEZI</name>
<dbReference type="Gene3D" id="3.40.50.1820">
    <property type="entry name" value="alpha/beta hydrolase"/>
    <property type="match status" value="1"/>
</dbReference>
<dbReference type="AlphaFoldDB" id="A0A6A6NQL2"/>
<evidence type="ECO:0000256" key="6">
    <source>
        <dbReference type="ARBA" id="ARBA00024511"/>
    </source>
</evidence>
<dbReference type="Proteomes" id="UP000799766">
    <property type="component" value="Unassembled WGS sequence"/>
</dbReference>
<keyword evidence="3 8" id="KW-0732">Signal</keyword>
<evidence type="ECO:0000256" key="8">
    <source>
        <dbReference type="SAM" id="SignalP"/>
    </source>
</evidence>
<keyword evidence="5" id="KW-0439">Lignin degradation</keyword>
<comment type="similarity">
    <text evidence="1">Belongs to the carbohydrate esterase 15 (CE15) family.</text>
</comment>
<sequence length="409" mass="44120">MRTYLVSALLAAAPAIAAPFRETVVENGSLKARQADCPALPSNLNVQSTSSLPDPFYSYAKGERITSASEWECQRDEIEQLFEQYELGDFPATVESVDASYSGGTLSITVNDQGQSIQFSVSISGGGNNAPAIIAYGYPSIPIPSGVATITFSNDDIAAQQNTGSRGQGKFYDLYGSQHSAGALTAWAWGVDRIIDALEQVDAGIDPTRVGVTGCSRNGKGAMVAGALVQRIALAIPQESGSGGAACWRVSDWQQTQGQNVQTASQIITENVWFSQRFDQYVNNVNSLPVDHHMLAGMVAPRGQYVIENTSMEWLGAQSTFQCMNAAALIYEALGVSDHFGYSQVGGHNHCQFPSEQNSEIEAFINRFLLDQASVQTNVMRSDGNFNFDQSQWAPWDVPDLGEVPTEKV</sequence>
<evidence type="ECO:0000256" key="2">
    <source>
        <dbReference type="ARBA" id="ARBA00022487"/>
    </source>
</evidence>
<feature type="domain" description="4-O-methyl-glucuronoyl methylesterase-like" evidence="9">
    <location>
        <begin position="108"/>
        <end position="335"/>
    </location>
</feature>
<dbReference type="Pfam" id="PF22244">
    <property type="entry name" value="GCE_fung"/>
    <property type="match status" value="1"/>
</dbReference>
<dbReference type="OrthoDB" id="3781271at2759"/>
<evidence type="ECO:0000256" key="5">
    <source>
        <dbReference type="ARBA" id="ARBA00023185"/>
    </source>
</evidence>
<gene>
    <name evidence="10" type="ORF">BDY21DRAFT_354795</name>
</gene>
<feature type="signal peptide" evidence="8">
    <location>
        <begin position="1"/>
        <end position="17"/>
    </location>
</feature>
<dbReference type="InterPro" id="IPR029058">
    <property type="entry name" value="AB_hydrolase_fold"/>
</dbReference>
<feature type="chain" id="PRO_5025623489" description="(4-O-methyl)-D-glucuronate--lignin esterase" evidence="8">
    <location>
        <begin position="18"/>
        <end position="409"/>
    </location>
</feature>
<evidence type="ECO:0000256" key="1">
    <source>
        <dbReference type="ARBA" id="ARBA00010092"/>
    </source>
</evidence>
<evidence type="ECO:0000313" key="11">
    <source>
        <dbReference type="Proteomes" id="UP000799766"/>
    </source>
</evidence>
<evidence type="ECO:0000259" key="9">
    <source>
        <dbReference type="Pfam" id="PF22244"/>
    </source>
</evidence>
<dbReference type="GO" id="GO:0052689">
    <property type="term" value="F:carboxylic ester hydrolase activity"/>
    <property type="evidence" value="ECO:0007669"/>
    <property type="project" value="UniProtKB-KW"/>
</dbReference>
<evidence type="ECO:0000256" key="4">
    <source>
        <dbReference type="ARBA" id="ARBA00022801"/>
    </source>
</evidence>
<proteinExistence type="inferred from homology"/>
<accession>A0A6A6NQL2</accession>
<protein>
    <recommendedName>
        <fullName evidence="7">(4-O-methyl)-D-glucuronate--lignin esterase</fullName>
        <ecNumber evidence="7">3.1.1.117</ecNumber>
    </recommendedName>
</protein>
<dbReference type="EMBL" id="MU001695">
    <property type="protein sequence ID" value="KAF2453702.1"/>
    <property type="molecule type" value="Genomic_DNA"/>
</dbReference>
<dbReference type="GO" id="GO:0046274">
    <property type="term" value="P:lignin catabolic process"/>
    <property type="evidence" value="ECO:0007669"/>
    <property type="project" value="UniProtKB-KW"/>
</dbReference>
<comment type="catalytic activity">
    <reaction evidence="6">
        <text>a 4-O-methyl-alpha-D-glucuronosyl ester derivative + H2O = 4-O-methyl-alpha-D-glucuronate derivative + an alcohol + H(+)</text>
        <dbReference type="Rhea" id="RHEA:67452"/>
        <dbReference type="ChEBI" id="CHEBI:15377"/>
        <dbReference type="ChEBI" id="CHEBI:15378"/>
        <dbReference type="ChEBI" id="CHEBI:30879"/>
        <dbReference type="ChEBI" id="CHEBI:171667"/>
        <dbReference type="ChEBI" id="CHEBI:171668"/>
        <dbReference type="EC" id="3.1.1.117"/>
    </reaction>
    <physiologicalReaction direction="left-to-right" evidence="6">
        <dbReference type="Rhea" id="RHEA:67453"/>
    </physiologicalReaction>
</comment>
<evidence type="ECO:0000256" key="3">
    <source>
        <dbReference type="ARBA" id="ARBA00022729"/>
    </source>
</evidence>